<feature type="signal peptide" evidence="3">
    <location>
        <begin position="1"/>
        <end position="17"/>
    </location>
</feature>
<dbReference type="PANTHER" id="PTHR24276">
    <property type="entry name" value="POLYSERASE-RELATED"/>
    <property type="match status" value="1"/>
</dbReference>
<keyword evidence="5" id="KW-0645">Protease</keyword>
<dbReference type="Proteomes" id="UP000292003">
    <property type="component" value="Unassembled WGS sequence"/>
</dbReference>
<dbReference type="PRINTS" id="PR00722">
    <property type="entry name" value="CHYMOTRYPSIN"/>
</dbReference>
<dbReference type="InterPro" id="IPR043504">
    <property type="entry name" value="Peptidase_S1_PA_chymotrypsin"/>
</dbReference>
<feature type="chain" id="PRO_5020231972" evidence="3">
    <location>
        <begin position="18"/>
        <end position="252"/>
    </location>
</feature>
<evidence type="ECO:0000259" key="4">
    <source>
        <dbReference type="PROSITE" id="PS50240"/>
    </source>
</evidence>
<comment type="similarity">
    <text evidence="1">Belongs to the peptidase S1 family.</text>
</comment>
<proteinExistence type="inferred from homology"/>
<keyword evidence="3" id="KW-0732">Signal</keyword>
<dbReference type="GO" id="GO:0006508">
    <property type="term" value="P:proteolysis"/>
    <property type="evidence" value="ECO:0007669"/>
    <property type="project" value="UniProtKB-KW"/>
</dbReference>
<dbReference type="CDD" id="cd00190">
    <property type="entry name" value="Tryp_SPc"/>
    <property type="match status" value="1"/>
</dbReference>
<dbReference type="AlphaFoldDB" id="A0A4Q7J9R9"/>
<protein>
    <submittedName>
        <fullName evidence="5">Serine protease</fullName>
    </submittedName>
</protein>
<dbReference type="EMBL" id="SFCC01000006">
    <property type="protein sequence ID" value="RZQ63652.1"/>
    <property type="molecule type" value="Genomic_DNA"/>
</dbReference>
<dbReference type="GO" id="GO:0004252">
    <property type="term" value="F:serine-type endopeptidase activity"/>
    <property type="evidence" value="ECO:0007669"/>
    <property type="project" value="InterPro"/>
</dbReference>
<evidence type="ECO:0000256" key="1">
    <source>
        <dbReference type="ARBA" id="ARBA00007664"/>
    </source>
</evidence>
<dbReference type="Gene3D" id="2.40.10.10">
    <property type="entry name" value="Trypsin-like serine proteases"/>
    <property type="match status" value="1"/>
</dbReference>
<evidence type="ECO:0000256" key="2">
    <source>
        <dbReference type="ARBA" id="ARBA00023157"/>
    </source>
</evidence>
<evidence type="ECO:0000256" key="3">
    <source>
        <dbReference type="SAM" id="SignalP"/>
    </source>
</evidence>
<dbReference type="PANTHER" id="PTHR24276:SF98">
    <property type="entry name" value="FI18310P1-RELATED"/>
    <property type="match status" value="1"/>
</dbReference>
<name>A0A4Q7J9R9_9PSEU</name>
<organism evidence="5 6">
    <name type="scientific">Amycolatopsis suaedae</name>
    <dbReference type="NCBI Taxonomy" id="2510978"/>
    <lineage>
        <taxon>Bacteria</taxon>
        <taxon>Bacillati</taxon>
        <taxon>Actinomycetota</taxon>
        <taxon>Actinomycetes</taxon>
        <taxon>Pseudonocardiales</taxon>
        <taxon>Pseudonocardiaceae</taxon>
        <taxon>Amycolatopsis</taxon>
    </lineage>
</organism>
<accession>A0A4Q7J9R9</accession>
<dbReference type="OrthoDB" id="3657335at2"/>
<feature type="domain" description="Peptidase S1" evidence="4">
    <location>
        <begin position="22"/>
        <end position="243"/>
    </location>
</feature>
<dbReference type="InterPro" id="IPR018114">
    <property type="entry name" value="TRYPSIN_HIS"/>
</dbReference>
<dbReference type="FunFam" id="2.40.10.10:FF:000068">
    <property type="entry name" value="transmembrane protease serine 2"/>
    <property type="match status" value="1"/>
</dbReference>
<dbReference type="SUPFAM" id="SSF50494">
    <property type="entry name" value="Trypsin-like serine proteases"/>
    <property type="match status" value="1"/>
</dbReference>
<comment type="caution">
    <text evidence="5">The sequence shown here is derived from an EMBL/GenBank/DDBJ whole genome shotgun (WGS) entry which is preliminary data.</text>
</comment>
<dbReference type="InterPro" id="IPR009003">
    <property type="entry name" value="Peptidase_S1_PA"/>
</dbReference>
<evidence type="ECO:0000313" key="5">
    <source>
        <dbReference type="EMBL" id="RZQ63652.1"/>
    </source>
</evidence>
<dbReference type="InterPro" id="IPR001254">
    <property type="entry name" value="Trypsin_dom"/>
</dbReference>
<dbReference type="SMART" id="SM00020">
    <property type="entry name" value="Tryp_SPc"/>
    <property type="match status" value="1"/>
</dbReference>
<dbReference type="Pfam" id="PF00089">
    <property type="entry name" value="Trypsin"/>
    <property type="match status" value="1"/>
</dbReference>
<keyword evidence="2" id="KW-1015">Disulfide bond</keyword>
<dbReference type="PROSITE" id="PS50240">
    <property type="entry name" value="TRYPSIN_DOM"/>
    <property type="match status" value="1"/>
</dbReference>
<keyword evidence="6" id="KW-1185">Reference proteome</keyword>
<dbReference type="PROSITE" id="PS00134">
    <property type="entry name" value="TRYPSIN_HIS"/>
    <property type="match status" value="1"/>
</dbReference>
<sequence>MLAAVVLALALATPAAATRLFIVGGVEADQDYSFIVSLQTSTGSHRCGGVLIDPRWVLTAAHCLQGRNTDLLNARVGSRDRTKDGELVKAARLIRHPDYNPDGAGGDIGLVELTQPVKAEPIARADAAPPDTVTRLLGWGQICPQQGCGDYPAVLRQLDTKLVTEGCTDDFDPKVELCTSNPGAKAGSCYGDSGGPQITRVGDRWRLVGVTSRPGNGDETCATAPSIYTSAIAYASWITEQTAPKPPGSPSS</sequence>
<reference evidence="5 6" key="1">
    <citation type="submission" date="2019-02" db="EMBL/GenBank/DDBJ databases">
        <title>Draft genome sequence of Amycolatopsis sp. 8-3EHSu isolated from roots of Suaeda maritima.</title>
        <authorList>
            <person name="Duangmal K."/>
            <person name="Chantavorakit T."/>
        </authorList>
    </citation>
    <scope>NUCLEOTIDE SEQUENCE [LARGE SCALE GENOMIC DNA]</scope>
    <source>
        <strain evidence="5 6">8-3EHSu</strain>
    </source>
</reference>
<keyword evidence="5" id="KW-0378">Hydrolase</keyword>
<evidence type="ECO:0000313" key="6">
    <source>
        <dbReference type="Proteomes" id="UP000292003"/>
    </source>
</evidence>
<dbReference type="InterPro" id="IPR050430">
    <property type="entry name" value="Peptidase_S1"/>
</dbReference>
<gene>
    <name evidence="5" type="ORF">EWH70_14190</name>
</gene>
<dbReference type="InterPro" id="IPR001314">
    <property type="entry name" value="Peptidase_S1A"/>
</dbReference>